<feature type="region of interest" description="Disordered" evidence="1">
    <location>
        <begin position="210"/>
        <end position="248"/>
    </location>
</feature>
<dbReference type="Gene3D" id="3.40.50.1240">
    <property type="entry name" value="Phosphoglycerate mutase-like"/>
    <property type="match status" value="1"/>
</dbReference>
<dbReference type="SMART" id="SM00855">
    <property type="entry name" value="PGAM"/>
    <property type="match status" value="1"/>
</dbReference>
<accession>A0A6A6JEJ8</accession>
<dbReference type="PANTHER" id="PTHR48100">
    <property type="entry name" value="BROAD-SPECIFICITY PHOSPHATASE YOR283W-RELATED"/>
    <property type="match status" value="1"/>
</dbReference>
<dbReference type="InterPro" id="IPR001345">
    <property type="entry name" value="PG/BPGM_mutase_AS"/>
</dbReference>
<dbReference type="InterPro" id="IPR013078">
    <property type="entry name" value="His_Pase_superF_clade-1"/>
</dbReference>
<evidence type="ECO:0000313" key="2">
    <source>
        <dbReference type="EMBL" id="KAF2274086.1"/>
    </source>
</evidence>
<gene>
    <name evidence="2" type="ORF">EI97DRAFT_502970</name>
</gene>
<evidence type="ECO:0000256" key="1">
    <source>
        <dbReference type="SAM" id="MobiDB-lite"/>
    </source>
</evidence>
<dbReference type="EMBL" id="ML986505">
    <property type="protein sequence ID" value="KAF2274086.1"/>
    <property type="molecule type" value="Genomic_DNA"/>
</dbReference>
<name>A0A6A6JEJ8_WESOR</name>
<evidence type="ECO:0000313" key="3">
    <source>
        <dbReference type="Proteomes" id="UP000800097"/>
    </source>
</evidence>
<dbReference type="GO" id="GO:0005737">
    <property type="term" value="C:cytoplasm"/>
    <property type="evidence" value="ECO:0007669"/>
    <property type="project" value="TreeGrafter"/>
</dbReference>
<organism evidence="2 3">
    <name type="scientific">Westerdykella ornata</name>
    <dbReference type="NCBI Taxonomy" id="318751"/>
    <lineage>
        <taxon>Eukaryota</taxon>
        <taxon>Fungi</taxon>
        <taxon>Dikarya</taxon>
        <taxon>Ascomycota</taxon>
        <taxon>Pezizomycotina</taxon>
        <taxon>Dothideomycetes</taxon>
        <taxon>Pleosporomycetidae</taxon>
        <taxon>Pleosporales</taxon>
        <taxon>Sporormiaceae</taxon>
        <taxon>Westerdykella</taxon>
    </lineage>
</organism>
<dbReference type="Proteomes" id="UP000800097">
    <property type="component" value="Unassembled WGS sequence"/>
</dbReference>
<dbReference type="GeneID" id="54555946"/>
<reference evidence="2" key="1">
    <citation type="journal article" date="2020" name="Stud. Mycol.">
        <title>101 Dothideomycetes genomes: a test case for predicting lifestyles and emergence of pathogens.</title>
        <authorList>
            <person name="Haridas S."/>
            <person name="Albert R."/>
            <person name="Binder M."/>
            <person name="Bloem J."/>
            <person name="Labutti K."/>
            <person name="Salamov A."/>
            <person name="Andreopoulos B."/>
            <person name="Baker S."/>
            <person name="Barry K."/>
            <person name="Bills G."/>
            <person name="Bluhm B."/>
            <person name="Cannon C."/>
            <person name="Castanera R."/>
            <person name="Culley D."/>
            <person name="Daum C."/>
            <person name="Ezra D."/>
            <person name="Gonzalez J."/>
            <person name="Henrissat B."/>
            <person name="Kuo A."/>
            <person name="Liang C."/>
            <person name="Lipzen A."/>
            <person name="Lutzoni F."/>
            <person name="Magnuson J."/>
            <person name="Mondo S."/>
            <person name="Nolan M."/>
            <person name="Ohm R."/>
            <person name="Pangilinan J."/>
            <person name="Park H.-J."/>
            <person name="Ramirez L."/>
            <person name="Alfaro M."/>
            <person name="Sun H."/>
            <person name="Tritt A."/>
            <person name="Yoshinaga Y."/>
            <person name="Zwiers L.-H."/>
            <person name="Turgeon B."/>
            <person name="Goodwin S."/>
            <person name="Spatafora J."/>
            <person name="Crous P."/>
            <person name="Grigoriev I."/>
        </authorList>
    </citation>
    <scope>NUCLEOTIDE SEQUENCE</scope>
    <source>
        <strain evidence="2">CBS 379.55</strain>
    </source>
</reference>
<dbReference type="InterPro" id="IPR050275">
    <property type="entry name" value="PGM_Phosphatase"/>
</dbReference>
<dbReference type="PANTHER" id="PTHR48100:SF54">
    <property type="entry name" value="PHOSPHATASE SPAC5H10.03-RELATED"/>
    <property type="match status" value="1"/>
</dbReference>
<keyword evidence="3" id="KW-1185">Reference proteome</keyword>
<dbReference type="OrthoDB" id="496981at2759"/>
<dbReference type="RefSeq" id="XP_033651625.1">
    <property type="nucleotide sequence ID" value="XM_033802771.1"/>
</dbReference>
<sequence length="248" mass="27896">MPPHLYIVRHGQGFHNLTGNPNILDPLLTPEGKDQCRALCESFQDHDKIDLVVTSPLRRTIQTASLSFGPVLARSVPFVAVPEAQEVGSHNSDKGLPPAQLKEELKTLFEGDDLGFDINKLDLSNVKDGWNSKTGYWAWNKEAIGRRAADLRKWLYTRPEKRVILVTHGAFVHFLTEDLGGMIDYLSETAWKNCELRQFVFTETSTADDPHLVETAESRQSRGQAGKEEDPHVLEDMKGAVDHQVERN</sequence>
<proteinExistence type="predicted"/>
<protein>
    <submittedName>
        <fullName evidence="2">Phosphoglycerate mutase family protein-like protein</fullName>
    </submittedName>
</protein>
<dbReference type="PROSITE" id="PS00175">
    <property type="entry name" value="PG_MUTASE"/>
    <property type="match status" value="1"/>
</dbReference>
<dbReference type="GO" id="GO:0016791">
    <property type="term" value="F:phosphatase activity"/>
    <property type="evidence" value="ECO:0007669"/>
    <property type="project" value="TreeGrafter"/>
</dbReference>
<dbReference type="SUPFAM" id="SSF53254">
    <property type="entry name" value="Phosphoglycerate mutase-like"/>
    <property type="match status" value="1"/>
</dbReference>
<dbReference type="AlphaFoldDB" id="A0A6A6JEJ8"/>
<dbReference type="InterPro" id="IPR029033">
    <property type="entry name" value="His_PPase_superfam"/>
</dbReference>
<dbReference type="CDD" id="cd07067">
    <property type="entry name" value="HP_PGM_like"/>
    <property type="match status" value="1"/>
</dbReference>
<dbReference type="Pfam" id="PF00300">
    <property type="entry name" value="His_Phos_1"/>
    <property type="match status" value="1"/>
</dbReference>